<evidence type="ECO:0000313" key="1">
    <source>
        <dbReference type="EMBL" id="KAH7670327.1"/>
    </source>
</evidence>
<evidence type="ECO:0000313" key="2">
    <source>
        <dbReference type="Proteomes" id="UP000827976"/>
    </source>
</evidence>
<keyword evidence="2" id="KW-1185">Reference proteome</keyword>
<dbReference type="EC" id="2.1.1.104" evidence="1"/>
<keyword evidence="1" id="KW-0489">Methyltransferase</keyword>
<protein>
    <submittedName>
        <fullName evidence="1">Class I-like SAM-dependent O-methyltransferase protein</fullName>
        <ecNumber evidence="1">2.1.1.104</ecNumber>
    </submittedName>
</protein>
<reference evidence="2" key="1">
    <citation type="journal article" date="2022" name="Nat. Commun.">
        <title>Chromosome evolution and the genetic basis of agronomically important traits in greater yam.</title>
        <authorList>
            <person name="Bredeson J.V."/>
            <person name="Lyons J.B."/>
            <person name="Oniyinde I.O."/>
            <person name="Okereke N.R."/>
            <person name="Kolade O."/>
            <person name="Nnabue I."/>
            <person name="Nwadili C.O."/>
            <person name="Hribova E."/>
            <person name="Parker M."/>
            <person name="Nwogha J."/>
            <person name="Shu S."/>
            <person name="Carlson J."/>
            <person name="Kariba R."/>
            <person name="Muthemba S."/>
            <person name="Knop K."/>
            <person name="Barton G.J."/>
            <person name="Sherwood A.V."/>
            <person name="Lopez-Montes A."/>
            <person name="Asiedu R."/>
            <person name="Jamnadass R."/>
            <person name="Muchugi A."/>
            <person name="Goodstein D."/>
            <person name="Egesi C.N."/>
            <person name="Featherston J."/>
            <person name="Asfaw A."/>
            <person name="Simpson G.G."/>
            <person name="Dolezel J."/>
            <person name="Hendre P.S."/>
            <person name="Van Deynze A."/>
            <person name="Kumar P.L."/>
            <person name="Obidiegwu J.E."/>
            <person name="Bhattacharjee R."/>
            <person name="Rokhsar D.S."/>
        </authorList>
    </citation>
    <scope>NUCLEOTIDE SEQUENCE [LARGE SCALE GENOMIC DNA]</scope>
    <source>
        <strain evidence="2">cv. TDa95/00328</strain>
    </source>
</reference>
<comment type="caution">
    <text evidence="1">The sequence shown here is derived from an EMBL/GenBank/DDBJ whole genome shotgun (WGS) entry which is preliminary data.</text>
</comment>
<organism evidence="1 2">
    <name type="scientific">Dioscorea alata</name>
    <name type="common">Purple yam</name>
    <dbReference type="NCBI Taxonomy" id="55571"/>
    <lineage>
        <taxon>Eukaryota</taxon>
        <taxon>Viridiplantae</taxon>
        <taxon>Streptophyta</taxon>
        <taxon>Embryophyta</taxon>
        <taxon>Tracheophyta</taxon>
        <taxon>Spermatophyta</taxon>
        <taxon>Magnoliopsida</taxon>
        <taxon>Liliopsida</taxon>
        <taxon>Dioscoreales</taxon>
        <taxon>Dioscoreaceae</taxon>
        <taxon>Dioscorea</taxon>
    </lineage>
</organism>
<dbReference type="Proteomes" id="UP000827976">
    <property type="component" value="Chromosome 10"/>
</dbReference>
<accession>A0ACB7V9N8</accession>
<proteinExistence type="predicted"/>
<keyword evidence="1" id="KW-0808">Transferase</keyword>
<sequence>MTAVASLPPALTPAAHNHGRTRQPPPKVFFARSSMASHKNLLRSDGLLKYILETSVYPREHQQLKELREVTMKLIRGDMSVPPEEGQLLSVILKLMNARKTVEIGVFTGYSLLATALALPKDGKIIAIDMDRSSFEIGLPFIQKAGVEEKIKFIESKAMPILDKMVEEVKDEKDELYDFAFVDADKVNYEQYHERLMKLVKIGGAIIYDNTLWYGTVAEPLDPSLPEWMVDVRNLTIKFNEFLVGDPRVDISQLCIADGLTICRRIA</sequence>
<gene>
    <name evidence="1" type="ORF">IHE45_10G018700</name>
</gene>
<dbReference type="EMBL" id="CM037020">
    <property type="protein sequence ID" value="KAH7670327.1"/>
    <property type="molecule type" value="Genomic_DNA"/>
</dbReference>
<name>A0ACB7V9N8_DIOAL</name>